<evidence type="ECO:0000313" key="2">
    <source>
        <dbReference type="Proteomes" id="UP000500767"/>
    </source>
</evidence>
<keyword evidence="2" id="KW-1185">Reference proteome</keyword>
<proteinExistence type="predicted"/>
<name>A0A6M8HRQ9_9PROT</name>
<evidence type="ECO:0000313" key="1">
    <source>
        <dbReference type="EMBL" id="QKE91173.1"/>
    </source>
</evidence>
<gene>
    <name evidence="1" type="ORF">HN018_14965</name>
</gene>
<accession>A0A6M8HRQ9</accession>
<organism evidence="1 2">
    <name type="scientific">Lichenicola cladoniae</name>
    <dbReference type="NCBI Taxonomy" id="1484109"/>
    <lineage>
        <taxon>Bacteria</taxon>
        <taxon>Pseudomonadati</taxon>
        <taxon>Pseudomonadota</taxon>
        <taxon>Alphaproteobacteria</taxon>
        <taxon>Acetobacterales</taxon>
        <taxon>Acetobacteraceae</taxon>
        <taxon>Lichenicola</taxon>
    </lineage>
</organism>
<sequence length="75" mass="8400">MTATGTGAERVRRRRDKLRAAGLRPVQIWVPDTRAPGFALECARQSRIIRDAELQAGHTEYESWSAVSDMDGWTA</sequence>
<dbReference type="KEGG" id="lck:HN018_14965"/>
<dbReference type="Proteomes" id="UP000500767">
    <property type="component" value="Chromosome"/>
</dbReference>
<dbReference type="RefSeq" id="WP_171833304.1">
    <property type="nucleotide sequence ID" value="NZ_CP053708.1"/>
</dbReference>
<protein>
    <submittedName>
        <fullName evidence="1">Antitoxin MazE family protein</fullName>
    </submittedName>
</protein>
<dbReference type="InterPro" id="IPR021558">
    <property type="entry name" value="MazE-like"/>
</dbReference>
<dbReference type="EMBL" id="CP053708">
    <property type="protein sequence ID" value="QKE91173.1"/>
    <property type="molecule type" value="Genomic_DNA"/>
</dbReference>
<reference evidence="1 2" key="1">
    <citation type="journal article" date="2014" name="World J. Microbiol. Biotechnol.">
        <title>Biodiversity and physiological characteristics of Antarctic and Arctic lichens-associated bacteria.</title>
        <authorList>
            <person name="Lee Y.M."/>
            <person name="Kim E.H."/>
            <person name="Lee H.K."/>
            <person name="Hong S.G."/>
        </authorList>
    </citation>
    <scope>NUCLEOTIDE SEQUENCE [LARGE SCALE GENOMIC DNA]</scope>
    <source>
        <strain evidence="1 2">PAMC 26569</strain>
    </source>
</reference>
<dbReference type="AlphaFoldDB" id="A0A6M8HRQ9"/>
<dbReference type="Pfam" id="PF11455">
    <property type="entry name" value="MazE-like"/>
    <property type="match status" value="1"/>
</dbReference>